<reference evidence="1 2" key="1">
    <citation type="journal article" date="2023" name="Plants (Basel)">
        <title>Bridging the Gap: Combining Genomics and Transcriptomics Approaches to Understand Stylosanthes scabra, an Orphan Legume from the Brazilian Caatinga.</title>
        <authorList>
            <person name="Ferreira-Neto J.R.C."/>
            <person name="da Silva M.D."/>
            <person name="Binneck E."/>
            <person name="de Melo N.F."/>
            <person name="da Silva R.H."/>
            <person name="de Melo A.L.T.M."/>
            <person name="Pandolfi V."/>
            <person name="Bustamante F.O."/>
            <person name="Brasileiro-Vidal A.C."/>
            <person name="Benko-Iseppon A.M."/>
        </authorList>
    </citation>
    <scope>NUCLEOTIDE SEQUENCE [LARGE SCALE GENOMIC DNA]</scope>
    <source>
        <tissue evidence="1">Leaves</tissue>
    </source>
</reference>
<keyword evidence="2" id="KW-1185">Reference proteome</keyword>
<organism evidence="1 2">
    <name type="scientific">Stylosanthes scabra</name>
    <dbReference type="NCBI Taxonomy" id="79078"/>
    <lineage>
        <taxon>Eukaryota</taxon>
        <taxon>Viridiplantae</taxon>
        <taxon>Streptophyta</taxon>
        <taxon>Embryophyta</taxon>
        <taxon>Tracheophyta</taxon>
        <taxon>Spermatophyta</taxon>
        <taxon>Magnoliopsida</taxon>
        <taxon>eudicotyledons</taxon>
        <taxon>Gunneridae</taxon>
        <taxon>Pentapetalae</taxon>
        <taxon>rosids</taxon>
        <taxon>fabids</taxon>
        <taxon>Fabales</taxon>
        <taxon>Fabaceae</taxon>
        <taxon>Papilionoideae</taxon>
        <taxon>50 kb inversion clade</taxon>
        <taxon>dalbergioids sensu lato</taxon>
        <taxon>Dalbergieae</taxon>
        <taxon>Pterocarpus clade</taxon>
        <taxon>Stylosanthes</taxon>
    </lineage>
</organism>
<proteinExistence type="predicted"/>
<protein>
    <submittedName>
        <fullName evidence="1">Uncharacterized protein</fullName>
    </submittedName>
</protein>
<gene>
    <name evidence="1" type="ORF">PIB30_061480</name>
</gene>
<name>A0ABU6YNE4_9FABA</name>
<dbReference type="EMBL" id="JASCZI010242213">
    <property type="protein sequence ID" value="MED6210158.1"/>
    <property type="molecule type" value="Genomic_DNA"/>
</dbReference>
<dbReference type="Proteomes" id="UP001341840">
    <property type="component" value="Unassembled WGS sequence"/>
</dbReference>
<accession>A0ABU6YNE4</accession>
<sequence>MSTPLLKLGAAFGFGTMFGAIMSRGARNFHCHRACYAGHHPCRDHHHHHHHGHNQEAHKKEVAVVAEGVLVPKFDDDIEAPLESIGLDIGIVLSKLGNLTSYHLFHMGLNKHVGTIQNMYDELVRCRK</sequence>
<comment type="caution">
    <text evidence="1">The sequence shown here is derived from an EMBL/GenBank/DDBJ whole genome shotgun (WGS) entry which is preliminary data.</text>
</comment>
<evidence type="ECO:0000313" key="1">
    <source>
        <dbReference type="EMBL" id="MED6210158.1"/>
    </source>
</evidence>
<evidence type="ECO:0000313" key="2">
    <source>
        <dbReference type="Proteomes" id="UP001341840"/>
    </source>
</evidence>